<accession>A0A8J2J0P5</accession>
<dbReference type="AlphaFoldDB" id="A0A8J2J0P5"/>
<proteinExistence type="predicted"/>
<sequence length="580" mass="67416">MYDEHNIVTALYHDLSRKYLKHFKTIEKVWKVSNRAKREQLFEGCTHRHYKPEPEWNVAQITEDEDVFLRMLTWRATASLKQQFHCGLDGGPGDYAVVKDEQWKPPLYHPKLAVRNLYVYFSDHPYGETIDVRVDATWEKTEKFDEDVKAYILLPYHIASDILRRQVGPDCLYQGYATHYAMSLTRLRSDAKFFYECVNDQFVSRSEKVPLNEDSEDEYRVGSVGTDIFNAIHTRTFSHTFWLSMSELLLILFNSTNNTDRVLKQIHYLGRHQFGIAKENVARNIATGIARGCFNCSAGLQSGHNDYSYRGKLVLTHFHLHLLADLCTYRTCDTDMAVYQLRKLDEFYKRKPYERKKLSERESEALHELCSIVAFMKYFEILFPESKDDMNYNIRDALVSTRLHMLDCEVERFKQTICSEISDVDMNDLKDPLIAGRVLDGLTVSAKRELGTSIDHIYKDMVSDLIEVLQSPELLAHLFEVMHDPLRIYERLEKDSHFLSILEPNFKRRVQARRVRDAGRSLLPSYETELGFAGRWRMAGGRRRIVRSEIAQTILALFDKPHLQGGDLNGICACTAGTNI</sequence>
<evidence type="ECO:0000313" key="2">
    <source>
        <dbReference type="Proteomes" id="UP000693738"/>
    </source>
</evidence>
<gene>
    <name evidence="1" type="ORF">FEQUK3_LOCUS10181</name>
</gene>
<protein>
    <submittedName>
        <fullName evidence="1">Uncharacterized protein</fullName>
    </submittedName>
</protein>
<organism evidence="1 2">
    <name type="scientific">Fusarium equiseti</name>
    <name type="common">Fusarium scirpi</name>
    <dbReference type="NCBI Taxonomy" id="61235"/>
    <lineage>
        <taxon>Eukaryota</taxon>
        <taxon>Fungi</taxon>
        <taxon>Dikarya</taxon>
        <taxon>Ascomycota</taxon>
        <taxon>Pezizomycotina</taxon>
        <taxon>Sordariomycetes</taxon>
        <taxon>Hypocreomycetidae</taxon>
        <taxon>Hypocreales</taxon>
        <taxon>Nectriaceae</taxon>
        <taxon>Fusarium</taxon>
        <taxon>Fusarium incarnatum-equiseti species complex</taxon>
    </lineage>
</organism>
<name>A0A8J2J0P5_FUSEQ</name>
<reference evidence="1" key="1">
    <citation type="submission" date="2021-05" db="EMBL/GenBank/DDBJ databases">
        <authorList>
            <person name="Khan N."/>
        </authorList>
    </citation>
    <scope>NUCLEOTIDE SEQUENCE</scope>
</reference>
<evidence type="ECO:0000313" key="1">
    <source>
        <dbReference type="EMBL" id="CAG7564430.1"/>
    </source>
</evidence>
<comment type="caution">
    <text evidence="1">The sequence shown here is derived from an EMBL/GenBank/DDBJ whole genome shotgun (WGS) entry which is preliminary data.</text>
</comment>
<dbReference type="Proteomes" id="UP000693738">
    <property type="component" value="Unassembled WGS sequence"/>
</dbReference>
<dbReference type="EMBL" id="CAJSTJ010000166">
    <property type="protein sequence ID" value="CAG7564430.1"/>
    <property type="molecule type" value="Genomic_DNA"/>
</dbReference>